<proteinExistence type="predicted"/>
<name>A0A934WPW0_9BURK</name>
<comment type="caution">
    <text evidence="2">The sequence shown here is derived from an EMBL/GenBank/DDBJ whole genome shotgun (WGS) entry which is preliminary data.</text>
</comment>
<dbReference type="PROSITE" id="PS51257">
    <property type="entry name" value="PROKAR_LIPOPROTEIN"/>
    <property type="match status" value="1"/>
</dbReference>
<keyword evidence="3" id="KW-1185">Reference proteome</keyword>
<gene>
    <name evidence="2" type="ORF">JJB11_23300</name>
</gene>
<dbReference type="EMBL" id="JAEPWM010000013">
    <property type="protein sequence ID" value="MBK6009036.1"/>
    <property type="molecule type" value="Genomic_DNA"/>
</dbReference>
<feature type="signal peptide" evidence="1">
    <location>
        <begin position="1"/>
        <end position="21"/>
    </location>
</feature>
<protein>
    <recommendedName>
        <fullName evidence="4">Lipoprotein</fullName>
    </recommendedName>
</protein>
<dbReference type="Proteomes" id="UP000630528">
    <property type="component" value="Unassembled WGS sequence"/>
</dbReference>
<accession>A0A934WPW0</accession>
<evidence type="ECO:0000313" key="3">
    <source>
        <dbReference type="Proteomes" id="UP000630528"/>
    </source>
</evidence>
<reference evidence="2" key="1">
    <citation type="journal article" date="2012" name="J. Microbiol. Biotechnol.">
        <title>Ramlibacter ginsenosidimutans sp. nov., with ginsenoside-converting activity.</title>
        <authorList>
            <person name="Wang L."/>
            <person name="An D.S."/>
            <person name="Kim S.G."/>
            <person name="Jin F.X."/>
            <person name="Kim S.C."/>
            <person name="Lee S.T."/>
            <person name="Im W.T."/>
        </authorList>
    </citation>
    <scope>NUCLEOTIDE SEQUENCE</scope>
    <source>
        <strain evidence="2">KACC 17527</strain>
    </source>
</reference>
<dbReference type="RefSeq" id="WP_201177250.1">
    <property type="nucleotide sequence ID" value="NZ_JAEPWM010000013.1"/>
</dbReference>
<evidence type="ECO:0000256" key="1">
    <source>
        <dbReference type="SAM" id="SignalP"/>
    </source>
</evidence>
<reference evidence="2" key="2">
    <citation type="submission" date="2021-01" db="EMBL/GenBank/DDBJ databases">
        <authorList>
            <person name="Kang M."/>
        </authorList>
    </citation>
    <scope>NUCLEOTIDE SEQUENCE</scope>
    <source>
        <strain evidence="2">KACC 17527</strain>
    </source>
</reference>
<feature type="chain" id="PRO_5037345621" description="Lipoprotein" evidence="1">
    <location>
        <begin position="22"/>
        <end position="190"/>
    </location>
</feature>
<keyword evidence="1" id="KW-0732">Signal</keyword>
<organism evidence="2 3">
    <name type="scientific">Ramlibacter ginsenosidimutans</name>
    <dbReference type="NCBI Taxonomy" id="502333"/>
    <lineage>
        <taxon>Bacteria</taxon>
        <taxon>Pseudomonadati</taxon>
        <taxon>Pseudomonadota</taxon>
        <taxon>Betaproteobacteria</taxon>
        <taxon>Burkholderiales</taxon>
        <taxon>Comamonadaceae</taxon>
        <taxon>Ramlibacter</taxon>
    </lineage>
</organism>
<sequence>MKKLIPILAALAMAATLTACGGGGGGGGGSTAQVAASNTTIAMDASNGQTVTSSVTGKSFNFASGVADFGTSGATALTLGASNSFQVASGSNTASGTMSFGSCHFKVTSSTFTSGPLVNGNTVTVTNCQLLVLTKGQPADSSQQSQQAELVLDGAASATVTVTVAVTADGRILVNNVSVGTAALTPVTGA</sequence>
<evidence type="ECO:0008006" key="4">
    <source>
        <dbReference type="Google" id="ProtNLM"/>
    </source>
</evidence>
<dbReference type="AlphaFoldDB" id="A0A934WPW0"/>
<evidence type="ECO:0000313" key="2">
    <source>
        <dbReference type="EMBL" id="MBK6009036.1"/>
    </source>
</evidence>